<evidence type="ECO:0000256" key="5">
    <source>
        <dbReference type="ARBA" id="ARBA00022927"/>
    </source>
</evidence>
<dbReference type="SUPFAM" id="SSF46785">
    <property type="entry name" value="Winged helix' DNA-binding domain"/>
    <property type="match status" value="1"/>
</dbReference>
<dbReference type="GO" id="GO:0000814">
    <property type="term" value="C:ESCRT II complex"/>
    <property type="evidence" value="ECO:0007669"/>
    <property type="project" value="UniProtKB-UniRule"/>
</dbReference>
<gene>
    <name evidence="7" type="ORF">SYNPS1DRAFT_28617</name>
</gene>
<dbReference type="PANTHER" id="PTHR13128:SF12">
    <property type="entry name" value="VACUOLAR PROTEIN-SORTING-ASSOCIATED PROTEIN 36"/>
    <property type="match status" value="1"/>
</dbReference>
<dbReference type="OrthoDB" id="271448at2759"/>
<dbReference type="InterPro" id="IPR037855">
    <property type="entry name" value="Vps36"/>
</dbReference>
<evidence type="ECO:0000313" key="7">
    <source>
        <dbReference type="EMBL" id="RKP25657.1"/>
    </source>
</evidence>
<comment type="function">
    <text evidence="6">Component of the ESCRT-II complex (endosomal sorting complex required for transport II), which is required for multivesicular body (MVB) formation and sorting of endosomal cargo proteins into MVBs.</text>
</comment>
<dbReference type="Proteomes" id="UP000278143">
    <property type="component" value="Unassembled WGS sequence"/>
</dbReference>
<dbReference type="Pfam" id="PF04157">
    <property type="entry name" value="EAP30"/>
    <property type="match status" value="1"/>
</dbReference>
<keyword evidence="3 6" id="KW-0813">Transport</keyword>
<dbReference type="EMBL" id="KZ989665">
    <property type="protein sequence ID" value="RKP25657.1"/>
    <property type="molecule type" value="Genomic_DNA"/>
</dbReference>
<keyword evidence="4 6" id="KW-0963">Cytoplasm</keyword>
<dbReference type="PANTHER" id="PTHR13128">
    <property type="entry name" value="VACUOLAR PROTEIN-SORTING-ASSOCIATED PROTEIN 36"/>
    <property type="match status" value="1"/>
</dbReference>
<sequence>MTKASELVSLAESITGKLGALSSDAAVVADNGGEVTLASLLTQLDIHNPVTRDMAGEAYYEELAREFAGFMVPVLNSKSSMVALTDAYCLFNRARGVELVSPQDLRKACALCDDMQLPIRIRQFSSGLLAIQPDILYLQYDEAIARRILSEIPEDGSISSVELARSLEMPPTLAIEQLLMAESMGTLCRDEHAHALRFYANRIQACTWRFSRDGVVDQ</sequence>
<dbReference type="Gene3D" id="6.10.140.260">
    <property type="match status" value="1"/>
</dbReference>
<dbReference type="GO" id="GO:0043130">
    <property type="term" value="F:ubiquitin binding"/>
    <property type="evidence" value="ECO:0007669"/>
    <property type="project" value="UniProtKB-UniRule"/>
</dbReference>
<evidence type="ECO:0000313" key="8">
    <source>
        <dbReference type="Proteomes" id="UP000278143"/>
    </source>
</evidence>
<name>A0A4P9YZQ5_9FUNG</name>
<reference evidence="8" key="1">
    <citation type="journal article" date="2018" name="Nat. Microbiol.">
        <title>Leveraging single-cell genomics to expand the fungal tree of life.</title>
        <authorList>
            <person name="Ahrendt S.R."/>
            <person name="Quandt C.A."/>
            <person name="Ciobanu D."/>
            <person name="Clum A."/>
            <person name="Salamov A."/>
            <person name="Andreopoulos B."/>
            <person name="Cheng J.F."/>
            <person name="Woyke T."/>
            <person name="Pelin A."/>
            <person name="Henrissat B."/>
            <person name="Reynolds N.K."/>
            <person name="Benny G.L."/>
            <person name="Smith M.E."/>
            <person name="James T.Y."/>
            <person name="Grigoriev I.V."/>
        </authorList>
    </citation>
    <scope>NUCLEOTIDE SEQUENCE [LARGE SCALE GENOMIC DNA]</scope>
    <source>
        <strain evidence="8">Benny S71-1</strain>
    </source>
</reference>
<keyword evidence="8" id="KW-1185">Reference proteome</keyword>
<accession>A0A4P9YZQ5</accession>
<dbReference type="InterPro" id="IPR040608">
    <property type="entry name" value="Snf8/Vps36"/>
</dbReference>
<dbReference type="GO" id="GO:0043328">
    <property type="term" value="P:protein transport to vacuole involved in ubiquitin-dependent protein catabolic process via the multivesicular body sorting pathway"/>
    <property type="evidence" value="ECO:0007669"/>
    <property type="project" value="UniProtKB-UniRule"/>
</dbReference>
<evidence type="ECO:0000256" key="2">
    <source>
        <dbReference type="ARBA" id="ARBA00017953"/>
    </source>
</evidence>
<evidence type="ECO:0000256" key="6">
    <source>
        <dbReference type="RuleBase" id="RU367095"/>
    </source>
</evidence>
<evidence type="ECO:0000256" key="3">
    <source>
        <dbReference type="ARBA" id="ARBA00022448"/>
    </source>
</evidence>
<dbReference type="InterPro" id="IPR036388">
    <property type="entry name" value="WH-like_DNA-bd_sf"/>
</dbReference>
<comment type="similarity">
    <text evidence="1 6">Belongs to the VPS36 family.</text>
</comment>
<keyword evidence="5 6" id="KW-0653">Protein transport</keyword>
<evidence type="ECO:0000256" key="4">
    <source>
        <dbReference type="ARBA" id="ARBA00022490"/>
    </source>
</evidence>
<comment type="subunit">
    <text evidence="6">Component of the endosomal sorting complex required for transport II (ESCRT-II).</text>
</comment>
<proteinExistence type="inferred from homology"/>
<comment type="subcellular location">
    <subcellularLocation>
        <location evidence="6">Cytoplasm</location>
    </subcellularLocation>
    <subcellularLocation>
        <location evidence="6">Endosome</location>
    </subcellularLocation>
</comment>
<dbReference type="GO" id="GO:0032266">
    <property type="term" value="F:phosphatidylinositol-3-phosphate binding"/>
    <property type="evidence" value="ECO:0007669"/>
    <property type="project" value="UniProtKB-UniRule"/>
</dbReference>
<keyword evidence="6" id="KW-0967">Endosome</keyword>
<evidence type="ECO:0000256" key="1">
    <source>
        <dbReference type="ARBA" id="ARBA00009697"/>
    </source>
</evidence>
<organism evidence="7 8">
    <name type="scientific">Syncephalis pseudoplumigaleata</name>
    <dbReference type="NCBI Taxonomy" id="1712513"/>
    <lineage>
        <taxon>Eukaryota</taxon>
        <taxon>Fungi</taxon>
        <taxon>Fungi incertae sedis</taxon>
        <taxon>Zoopagomycota</taxon>
        <taxon>Zoopagomycotina</taxon>
        <taxon>Zoopagomycetes</taxon>
        <taxon>Zoopagales</taxon>
        <taxon>Piptocephalidaceae</taxon>
        <taxon>Syncephalis</taxon>
    </lineage>
</organism>
<dbReference type="Gene3D" id="1.10.10.10">
    <property type="entry name" value="Winged helix-like DNA-binding domain superfamily/Winged helix DNA-binding domain"/>
    <property type="match status" value="2"/>
</dbReference>
<dbReference type="InterPro" id="IPR036390">
    <property type="entry name" value="WH_DNA-bd_sf"/>
</dbReference>
<protein>
    <recommendedName>
        <fullName evidence="2 6">Vacuolar protein-sorting-associated protein 36</fullName>
    </recommendedName>
    <alternativeName>
        <fullName evidence="6">ESCRT-II complex subunit VPS36</fullName>
    </alternativeName>
</protein>
<dbReference type="AlphaFoldDB" id="A0A4P9YZQ5"/>
<dbReference type="GO" id="GO:0031902">
    <property type="term" value="C:late endosome membrane"/>
    <property type="evidence" value="ECO:0007669"/>
    <property type="project" value="UniProtKB-UniRule"/>
</dbReference>
<dbReference type="FunFam" id="1.10.10.10:FF:000416">
    <property type="entry name" value="Vacuolar protein-sorting-associated protein 36"/>
    <property type="match status" value="1"/>
</dbReference>